<dbReference type="GO" id="GO:0016829">
    <property type="term" value="F:lyase activity"/>
    <property type="evidence" value="ECO:0007669"/>
    <property type="project" value="UniProtKB-KW"/>
</dbReference>
<dbReference type="AlphaFoldDB" id="A0A3N1XNR5"/>
<dbReference type="GO" id="GO:0106300">
    <property type="term" value="P:protein-DNA covalent cross-linking repair"/>
    <property type="evidence" value="ECO:0007669"/>
    <property type="project" value="InterPro"/>
</dbReference>
<evidence type="ECO:0000256" key="7">
    <source>
        <dbReference type="ARBA" id="ARBA00023239"/>
    </source>
</evidence>
<comment type="caution">
    <text evidence="9">The sequence shown here is derived from an EMBL/GenBank/DDBJ whole genome shotgun (WGS) entry which is preliminary data.</text>
</comment>
<dbReference type="OrthoDB" id="9782620at2"/>
<proteinExistence type="inferred from homology"/>
<dbReference type="EC" id="3.4.-.-" evidence="8"/>
<keyword evidence="5" id="KW-0190">Covalent protein-DNA linkage</keyword>
<evidence type="ECO:0000313" key="10">
    <source>
        <dbReference type="Proteomes" id="UP000273083"/>
    </source>
</evidence>
<evidence type="ECO:0000256" key="4">
    <source>
        <dbReference type="ARBA" id="ARBA00022801"/>
    </source>
</evidence>
<keyword evidence="10" id="KW-1185">Reference proteome</keyword>
<dbReference type="GO" id="GO:0008233">
    <property type="term" value="F:peptidase activity"/>
    <property type="evidence" value="ECO:0007669"/>
    <property type="project" value="UniProtKB-KW"/>
</dbReference>
<evidence type="ECO:0000256" key="5">
    <source>
        <dbReference type="ARBA" id="ARBA00023124"/>
    </source>
</evidence>
<dbReference type="GO" id="GO:0006508">
    <property type="term" value="P:proteolysis"/>
    <property type="evidence" value="ECO:0007669"/>
    <property type="project" value="UniProtKB-KW"/>
</dbReference>
<comment type="similarity">
    <text evidence="1 8">Belongs to the SOS response-associated peptidase family.</text>
</comment>
<reference evidence="9 10" key="1">
    <citation type="submission" date="2018-11" db="EMBL/GenBank/DDBJ databases">
        <title>Genomic Encyclopedia of Type Strains, Phase IV (KMG-IV): sequencing the most valuable type-strain genomes for metagenomic binning, comparative biology and taxonomic classification.</title>
        <authorList>
            <person name="Goeker M."/>
        </authorList>
    </citation>
    <scope>NUCLEOTIDE SEQUENCE [LARGE SCALE GENOMIC DNA]</scope>
    <source>
        <strain evidence="9 10">DSM 26537</strain>
    </source>
</reference>
<dbReference type="PANTHER" id="PTHR13604">
    <property type="entry name" value="DC12-RELATED"/>
    <property type="match status" value="1"/>
</dbReference>
<dbReference type="InterPro" id="IPR036590">
    <property type="entry name" value="SRAP-like"/>
</dbReference>
<dbReference type="Pfam" id="PF02586">
    <property type="entry name" value="SRAP"/>
    <property type="match status" value="1"/>
</dbReference>
<protein>
    <recommendedName>
        <fullName evidence="8">Abasic site processing protein</fullName>
        <ecNumber evidence="8">3.4.-.-</ecNumber>
    </recommendedName>
</protein>
<dbReference type="EMBL" id="RJVG01000005">
    <property type="protein sequence ID" value="ROR28330.1"/>
    <property type="molecule type" value="Genomic_DNA"/>
</dbReference>
<evidence type="ECO:0000256" key="6">
    <source>
        <dbReference type="ARBA" id="ARBA00023125"/>
    </source>
</evidence>
<dbReference type="Proteomes" id="UP000273083">
    <property type="component" value="Unassembled WGS sequence"/>
</dbReference>
<dbReference type="SUPFAM" id="SSF143081">
    <property type="entry name" value="BB1717-like"/>
    <property type="match status" value="1"/>
</dbReference>
<evidence type="ECO:0000256" key="1">
    <source>
        <dbReference type="ARBA" id="ARBA00008136"/>
    </source>
</evidence>
<evidence type="ECO:0000256" key="3">
    <source>
        <dbReference type="ARBA" id="ARBA00022763"/>
    </source>
</evidence>
<evidence type="ECO:0000256" key="2">
    <source>
        <dbReference type="ARBA" id="ARBA00022670"/>
    </source>
</evidence>
<keyword evidence="2 8" id="KW-0645">Protease</keyword>
<evidence type="ECO:0000313" key="9">
    <source>
        <dbReference type="EMBL" id="ROR28330.1"/>
    </source>
</evidence>
<dbReference type="PANTHER" id="PTHR13604:SF0">
    <property type="entry name" value="ABASIC SITE PROCESSING PROTEIN HMCES"/>
    <property type="match status" value="1"/>
</dbReference>
<keyword evidence="3" id="KW-0227">DNA damage</keyword>
<keyword evidence="7" id="KW-0456">Lyase</keyword>
<accession>A0A3N1XNR5</accession>
<organism evidence="9 10">
    <name type="scientific">Mobilisporobacter senegalensis</name>
    <dbReference type="NCBI Taxonomy" id="1329262"/>
    <lineage>
        <taxon>Bacteria</taxon>
        <taxon>Bacillati</taxon>
        <taxon>Bacillota</taxon>
        <taxon>Clostridia</taxon>
        <taxon>Lachnospirales</taxon>
        <taxon>Lachnospiraceae</taxon>
        <taxon>Mobilisporobacter</taxon>
    </lineage>
</organism>
<sequence>MCGRYYIAEETSSEIQKIIQRIQSQLDAPSMKTGEIYPSENVPILVAKKGGIVPKIMSWGMPGFHKGNRIINARSETVYEKNMFKDSIIHRRCVIPANGFYEWNQLGGKKKYYFTDSAQDTIYMAGIYNKYQDKECFVILTTNANSCMSDIHNRMPLILKKEQIGDWIMKEELTKDFLNLIPDDLKREEVRDEGKEEFEQMTFDFL</sequence>
<dbReference type="RefSeq" id="WP_123609501.1">
    <property type="nucleotide sequence ID" value="NZ_RJVG01000005.1"/>
</dbReference>
<keyword evidence="4 8" id="KW-0378">Hydrolase</keyword>
<evidence type="ECO:0000256" key="8">
    <source>
        <dbReference type="RuleBase" id="RU364100"/>
    </source>
</evidence>
<gene>
    <name evidence="9" type="ORF">EDD66_105272</name>
</gene>
<dbReference type="GO" id="GO:0003697">
    <property type="term" value="F:single-stranded DNA binding"/>
    <property type="evidence" value="ECO:0007669"/>
    <property type="project" value="InterPro"/>
</dbReference>
<dbReference type="InterPro" id="IPR003738">
    <property type="entry name" value="SRAP"/>
</dbReference>
<name>A0A3N1XNR5_9FIRM</name>
<dbReference type="Gene3D" id="3.90.1680.10">
    <property type="entry name" value="SOS response associated peptidase-like"/>
    <property type="match status" value="1"/>
</dbReference>
<keyword evidence="6" id="KW-0238">DNA-binding</keyword>